<reference evidence="5" key="1">
    <citation type="submission" date="2020-10" db="EMBL/GenBank/DDBJ databases">
        <authorList>
            <person name="Gilroy R."/>
        </authorList>
    </citation>
    <scope>NUCLEOTIDE SEQUENCE</scope>
    <source>
        <strain evidence="5">ChiSxjej2B14-6234</strain>
    </source>
</reference>
<dbReference type="GO" id="GO:0006396">
    <property type="term" value="P:RNA processing"/>
    <property type="evidence" value="ECO:0007669"/>
    <property type="project" value="UniProtKB-ARBA"/>
</dbReference>
<protein>
    <recommendedName>
        <fullName evidence="2">RNA pseudouridylate synthase</fullName>
    </recommendedName>
    <alternativeName>
        <fullName evidence="3">RNA-uridine isomerase</fullName>
    </alternativeName>
</protein>
<dbReference type="GO" id="GO:0140098">
    <property type="term" value="F:catalytic activity, acting on RNA"/>
    <property type="evidence" value="ECO:0007669"/>
    <property type="project" value="UniProtKB-ARBA"/>
</dbReference>
<evidence type="ECO:0000256" key="2">
    <source>
        <dbReference type="ARBA" id="ARBA00031870"/>
    </source>
</evidence>
<evidence type="ECO:0000256" key="1">
    <source>
        <dbReference type="ARBA" id="ARBA00000073"/>
    </source>
</evidence>
<dbReference type="Gene3D" id="3.30.2350.10">
    <property type="entry name" value="Pseudouridine synthase"/>
    <property type="match status" value="1"/>
</dbReference>
<dbReference type="Proteomes" id="UP000886887">
    <property type="component" value="Unassembled WGS sequence"/>
</dbReference>
<sequence>MREYRGVGIAYEDNHLLIAVKPPNMPTQADESGDPDLLTTMKDYVREVYAKPGAVYLGLVHRLDRPVGGLVALARTSKAAARLSDQVRQKTLARGYLAVARGQAPQEATLCDWLLKDNARNMVRVVPPNTPGAKEARLRCFACAGRNGLSLVRVQLYTGRSHQIRVQLQHAGLPLWGDARYGGGRPGEQIALWGAFLCLTHPTKGERLRFYAPPPAAMSPWRLFDLPQDFPELDVSDGPTAR</sequence>
<reference evidence="5" key="2">
    <citation type="journal article" date="2021" name="PeerJ">
        <title>Extensive microbial diversity within the chicken gut microbiome revealed by metagenomics and culture.</title>
        <authorList>
            <person name="Gilroy R."/>
            <person name="Ravi A."/>
            <person name="Getino M."/>
            <person name="Pursley I."/>
            <person name="Horton D.L."/>
            <person name="Alikhan N.F."/>
            <person name="Baker D."/>
            <person name="Gharbi K."/>
            <person name="Hall N."/>
            <person name="Watson M."/>
            <person name="Adriaenssens E.M."/>
            <person name="Foster-Nyarko E."/>
            <person name="Jarju S."/>
            <person name="Secka A."/>
            <person name="Antonio M."/>
            <person name="Oren A."/>
            <person name="Chaudhuri R.R."/>
            <person name="La Ragione R."/>
            <person name="Hildebrand F."/>
            <person name="Pallen M.J."/>
        </authorList>
    </citation>
    <scope>NUCLEOTIDE SEQUENCE</scope>
    <source>
        <strain evidence="5">ChiSxjej2B14-6234</strain>
    </source>
</reference>
<evidence type="ECO:0000259" key="4">
    <source>
        <dbReference type="Pfam" id="PF00849"/>
    </source>
</evidence>
<dbReference type="CDD" id="cd02869">
    <property type="entry name" value="PseudoU_synth_RluA_like"/>
    <property type="match status" value="1"/>
</dbReference>
<evidence type="ECO:0000313" key="6">
    <source>
        <dbReference type="Proteomes" id="UP000886887"/>
    </source>
</evidence>
<dbReference type="SUPFAM" id="SSF55120">
    <property type="entry name" value="Pseudouridine synthase"/>
    <property type="match status" value="1"/>
</dbReference>
<dbReference type="Pfam" id="PF00849">
    <property type="entry name" value="PseudoU_synth_2"/>
    <property type="match status" value="1"/>
</dbReference>
<organism evidence="5 6">
    <name type="scientific">Candidatus Onthenecus intestinigallinarum</name>
    <dbReference type="NCBI Taxonomy" id="2840875"/>
    <lineage>
        <taxon>Bacteria</taxon>
        <taxon>Bacillati</taxon>
        <taxon>Bacillota</taxon>
        <taxon>Clostridia</taxon>
        <taxon>Eubacteriales</taxon>
        <taxon>Candidatus Onthenecus</taxon>
    </lineage>
</organism>
<feature type="domain" description="Pseudouridine synthase RsuA/RluA-like" evidence="4">
    <location>
        <begin position="15"/>
        <end position="170"/>
    </location>
</feature>
<accession>A0A9D0Z9N7</accession>
<dbReference type="InterPro" id="IPR020103">
    <property type="entry name" value="PsdUridine_synth_cat_dom_sf"/>
</dbReference>
<name>A0A9D0Z9N7_9FIRM</name>
<dbReference type="EMBL" id="DVFJ01000009">
    <property type="protein sequence ID" value="HIQ71146.1"/>
    <property type="molecule type" value="Genomic_DNA"/>
</dbReference>
<evidence type="ECO:0000313" key="5">
    <source>
        <dbReference type="EMBL" id="HIQ71146.1"/>
    </source>
</evidence>
<comment type="catalytic activity">
    <reaction evidence="1">
        <text>a uridine in RNA = a pseudouridine in RNA</text>
        <dbReference type="Rhea" id="RHEA:48348"/>
        <dbReference type="Rhea" id="RHEA-COMP:12068"/>
        <dbReference type="Rhea" id="RHEA-COMP:12069"/>
        <dbReference type="ChEBI" id="CHEBI:65314"/>
        <dbReference type="ChEBI" id="CHEBI:65315"/>
    </reaction>
</comment>
<dbReference type="GO" id="GO:0009982">
    <property type="term" value="F:pseudouridine synthase activity"/>
    <property type="evidence" value="ECO:0007669"/>
    <property type="project" value="InterPro"/>
</dbReference>
<evidence type="ECO:0000256" key="3">
    <source>
        <dbReference type="ARBA" id="ARBA00033164"/>
    </source>
</evidence>
<comment type="caution">
    <text evidence="5">The sequence shown here is derived from an EMBL/GenBank/DDBJ whole genome shotgun (WGS) entry which is preliminary data.</text>
</comment>
<dbReference type="GO" id="GO:0001522">
    <property type="term" value="P:pseudouridine synthesis"/>
    <property type="evidence" value="ECO:0007669"/>
    <property type="project" value="InterPro"/>
</dbReference>
<dbReference type="PANTHER" id="PTHR21600">
    <property type="entry name" value="MITOCHONDRIAL RNA PSEUDOURIDINE SYNTHASE"/>
    <property type="match status" value="1"/>
</dbReference>
<gene>
    <name evidence="5" type="ORF">IAB73_02925</name>
</gene>
<dbReference type="AlphaFoldDB" id="A0A9D0Z9N7"/>
<proteinExistence type="predicted"/>
<dbReference type="InterPro" id="IPR006145">
    <property type="entry name" value="PsdUridine_synth_RsuA/RluA"/>
</dbReference>
<dbReference type="GO" id="GO:0003723">
    <property type="term" value="F:RNA binding"/>
    <property type="evidence" value="ECO:0007669"/>
    <property type="project" value="InterPro"/>
</dbReference>
<dbReference type="InterPro" id="IPR050188">
    <property type="entry name" value="RluA_PseudoU_synthase"/>
</dbReference>